<keyword evidence="1" id="KW-0433">Leucine-rich repeat</keyword>
<feature type="chain" id="PRO_5012837039" evidence="4">
    <location>
        <begin position="21"/>
        <end position="285"/>
    </location>
</feature>
<evidence type="ECO:0000313" key="6">
    <source>
        <dbReference type="Proteomes" id="UP000183832"/>
    </source>
</evidence>
<dbReference type="STRING" id="568069.A0A1J1IH14"/>
<dbReference type="InterPro" id="IPR001611">
    <property type="entry name" value="Leu-rich_rpt"/>
</dbReference>
<dbReference type="OrthoDB" id="676979at2759"/>
<keyword evidence="6" id="KW-1185">Reference proteome</keyword>
<dbReference type="PANTHER" id="PTHR24366">
    <property type="entry name" value="IG(IMMUNOGLOBULIN) AND LRR(LEUCINE RICH REPEAT) DOMAINS"/>
    <property type="match status" value="1"/>
</dbReference>
<feature type="coiled-coil region" evidence="3">
    <location>
        <begin position="202"/>
        <end position="261"/>
    </location>
</feature>
<dbReference type="InterPro" id="IPR032675">
    <property type="entry name" value="LRR_dom_sf"/>
</dbReference>
<accession>A0A1J1IH14</accession>
<dbReference type="PANTHER" id="PTHR24366:SF96">
    <property type="entry name" value="LEUCINE RICH REPEAT CONTAINING 53"/>
    <property type="match status" value="1"/>
</dbReference>
<dbReference type="SUPFAM" id="SSF52058">
    <property type="entry name" value="L domain-like"/>
    <property type="match status" value="1"/>
</dbReference>
<dbReference type="Pfam" id="PF13855">
    <property type="entry name" value="LRR_8"/>
    <property type="match status" value="1"/>
</dbReference>
<evidence type="ECO:0000256" key="1">
    <source>
        <dbReference type="ARBA" id="ARBA00022614"/>
    </source>
</evidence>
<dbReference type="Proteomes" id="UP000183832">
    <property type="component" value="Unassembled WGS sequence"/>
</dbReference>
<sequence length="285" mass="33001">MIVLKMFSLLLIVGISVNEAVIIDCTYSIIRVWTVPNLYACQGKLISIGDPNNVTAVSHNHINGKSNNEVQALILDNSQIKSMLRNINQFYPNLESLTVRYSDITELNLEDLQDFPNLTQIDFGSNKIERLNWNLFKKTPKVKVIGLNWNPIKYIAHNVFDDLSELEMLHMNQRCFDRNINNNKSAIAAALFDIFQKCPPTLEMMKSEIVNGEELRKEIKAEIDEEINPLTWSVFEMGSKLIHYEAKITQNENQIQYLNNEIKILKLHLQSLMRFQEMLTKQKFP</sequence>
<feature type="signal peptide" evidence="4">
    <location>
        <begin position="1"/>
        <end position="20"/>
    </location>
</feature>
<dbReference type="EMBL" id="CVRI01000047">
    <property type="protein sequence ID" value="CRK98326.1"/>
    <property type="molecule type" value="Genomic_DNA"/>
</dbReference>
<proteinExistence type="predicted"/>
<protein>
    <submittedName>
        <fullName evidence="5">CLUMA_CG011688, isoform A</fullName>
    </submittedName>
</protein>
<evidence type="ECO:0000313" key="5">
    <source>
        <dbReference type="EMBL" id="CRK98326.1"/>
    </source>
</evidence>
<organism evidence="5 6">
    <name type="scientific">Clunio marinus</name>
    <dbReference type="NCBI Taxonomy" id="568069"/>
    <lineage>
        <taxon>Eukaryota</taxon>
        <taxon>Metazoa</taxon>
        <taxon>Ecdysozoa</taxon>
        <taxon>Arthropoda</taxon>
        <taxon>Hexapoda</taxon>
        <taxon>Insecta</taxon>
        <taxon>Pterygota</taxon>
        <taxon>Neoptera</taxon>
        <taxon>Endopterygota</taxon>
        <taxon>Diptera</taxon>
        <taxon>Nematocera</taxon>
        <taxon>Chironomoidea</taxon>
        <taxon>Chironomidae</taxon>
        <taxon>Clunio</taxon>
    </lineage>
</organism>
<keyword evidence="3" id="KW-0175">Coiled coil</keyword>
<keyword evidence="4" id="KW-0732">Signal</keyword>
<reference evidence="5 6" key="1">
    <citation type="submission" date="2015-04" db="EMBL/GenBank/DDBJ databases">
        <authorList>
            <person name="Syromyatnikov M.Y."/>
            <person name="Popov V.N."/>
        </authorList>
    </citation>
    <scope>NUCLEOTIDE SEQUENCE [LARGE SCALE GENOMIC DNA]</scope>
</reference>
<name>A0A1J1IH14_9DIPT</name>
<dbReference type="Gene3D" id="3.80.10.10">
    <property type="entry name" value="Ribonuclease Inhibitor"/>
    <property type="match status" value="1"/>
</dbReference>
<evidence type="ECO:0000256" key="2">
    <source>
        <dbReference type="ARBA" id="ARBA00022737"/>
    </source>
</evidence>
<evidence type="ECO:0000256" key="3">
    <source>
        <dbReference type="SAM" id="Coils"/>
    </source>
</evidence>
<keyword evidence="2" id="KW-0677">Repeat</keyword>
<evidence type="ECO:0000256" key="4">
    <source>
        <dbReference type="SAM" id="SignalP"/>
    </source>
</evidence>
<gene>
    <name evidence="5" type="ORF">CLUMA_CG011688</name>
</gene>
<dbReference type="AlphaFoldDB" id="A0A1J1IH14"/>